<comment type="caution">
    <text evidence="1">The sequence shown here is derived from an EMBL/GenBank/DDBJ whole genome shotgun (WGS) entry which is preliminary data.</text>
</comment>
<protein>
    <submittedName>
        <fullName evidence="1">Uncharacterized protein</fullName>
    </submittedName>
</protein>
<dbReference type="Proteomes" id="UP001055114">
    <property type="component" value="Unassembled WGS sequence"/>
</dbReference>
<dbReference type="RefSeq" id="WP_244063621.1">
    <property type="nucleotide sequence ID" value="NZ_BQNZ01000001.1"/>
</dbReference>
<sequence>MNEKENNKTITPEQIESWKKKWGDVFCVTVGDKMAYLKRPSRQALSAAAVVGKNDPMKYNEILLNNCWLAGDEEIKTDDALFLGVSTKLGELVEVKEAELKKL</sequence>
<gene>
    <name evidence="1" type="ORF">CE91St3_00650</name>
</gene>
<organism evidence="1 2">
    <name type="scientific">Parabacteroides merdae</name>
    <dbReference type="NCBI Taxonomy" id="46503"/>
    <lineage>
        <taxon>Bacteria</taxon>
        <taxon>Pseudomonadati</taxon>
        <taxon>Bacteroidota</taxon>
        <taxon>Bacteroidia</taxon>
        <taxon>Bacteroidales</taxon>
        <taxon>Tannerellaceae</taxon>
        <taxon>Parabacteroides</taxon>
    </lineage>
</organism>
<accession>A0AA37K2V1</accession>
<evidence type="ECO:0000313" key="1">
    <source>
        <dbReference type="EMBL" id="GKH70202.1"/>
    </source>
</evidence>
<dbReference type="AlphaFoldDB" id="A0AA37K2V1"/>
<name>A0AA37K2V1_9BACT</name>
<proteinExistence type="predicted"/>
<evidence type="ECO:0000313" key="2">
    <source>
        <dbReference type="Proteomes" id="UP001055114"/>
    </source>
</evidence>
<dbReference type="EMBL" id="BQNZ01000001">
    <property type="protein sequence ID" value="GKH70202.1"/>
    <property type="molecule type" value="Genomic_DNA"/>
</dbReference>
<reference evidence="1" key="1">
    <citation type="submission" date="2022-01" db="EMBL/GenBank/DDBJ databases">
        <title>Novel bile acid biosynthetic pathways are enriched in the microbiome of centenarians.</title>
        <authorList>
            <person name="Sato Y."/>
            <person name="Atarashi K."/>
            <person name="Plichta R.D."/>
            <person name="Arai Y."/>
            <person name="Sasajima S."/>
            <person name="Kearney M.S."/>
            <person name="Suda W."/>
            <person name="Takeshita K."/>
            <person name="Sasaki T."/>
            <person name="Okamoto S."/>
            <person name="Skelly N.A."/>
            <person name="Okamura Y."/>
            <person name="Vlamakis H."/>
            <person name="Li Y."/>
            <person name="Tanoue T."/>
            <person name="Takei H."/>
            <person name="Nittono H."/>
            <person name="Narushima S."/>
            <person name="Irie J."/>
            <person name="Itoh H."/>
            <person name="Moriya K."/>
            <person name="Sugiura Y."/>
            <person name="Suematsu M."/>
            <person name="Moritoki N."/>
            <person name="Shibata S."/>
            <person name="Littman R.D."/>
            <person name="Fischbach A.M."/>
            <person name="Uwamino Y."/>
            <person name="Inoue T."/>
            <person name="Honda A."/>
            <person name="Hattori M."/>
            <person name="Murai T."/>
            <person name="Xavier J.R."/>
            <person name="Hirose N."/>
            <person name="Honda K."/>
        </authorList>
    </citation>
    <scope>NUCLEOTIDE SEQUENCE</scope>
    <source>
        <strain evidence="1">CE91-St3</strain>
    </source>
</reference>